<evidence type="ECO:0000256" key="7">
    <source>
        <dbReference type="ARBA" id="ARBA00022645"/>
    </source>
</evidence>
<keyword evidence="8" id="KW-0645">Protease</keyword>
<dbReference type="PANTHER" id="PTHR12053:SF3">
    <property type="entry name" value="CARBOXYPEPTIDASE Q"/>
    <property type="match status" value="1"/>
</dbReference>
<evidence type="ECO:0000256" key="14">
    <source>
        <dbReference type="ARBA" id="ARBA00023034"/>
    </source>
</evidence>
<evidence type="ECO:0000259" key="21">
    <source>
        <dbReference type="Pfam" id="PF04389"/>
    </source>
</evidence>
<dbReference type="GO" id="GO:0046872">
    <property type="term" value="F:metal ion binding"/>
    <property type="evidence" value="ECO:0007669"/>
    <property type="project" value="UniProtKB-KW"/>
</dbReference>
<evidence type="ECO:0000256" key="5">
    <source>
        <dbReference type="ARBA" id="ARBA00014116"/>
    </source>
</evidence>
<dbReference type="InterPro" id="IPR039866">
    <property type="entry name" value="CPQ"/>
</dbReference>
<dbReference type="PANTHER" id="PTHR12053">
    <property type="entry name" value="PROTEASE FAMILY M28 PLASMA GLUTAMATE CARBOXYPEPTIDASE-RELATED"/>
    <property type="match status" value="1"/>
</dbReference>
<keyword evidence="6" id="KW-0964">Secreted</keyword>
<keyword evidence="10" id="KW-0732">Signal</keyword>
<accession>A0A9D1K5V1</accession>
<keyword evidence="11" id="KW-0378">Hydrolase</keyword>
<keyword evidence="16" id="KW-0865">Zymogen</keyword>
<gene>
    <name evidence="22" type="ORF">IAA84_03140</name>
</gene>
<keyword evidence="17" id="KW-0325">Glycoprotein</keyword>
<dbReference type="Proteomes" id="UP000824140">
    <property type="component" value="Unassembled WGS sequence"/>
</dbReference>
<reference evidence="22" key="1">
    <citation type="submission" date="2020-10" db="EMBL/GenBank/DDBJ databases">
        <authorList>
            <person name="Gilroy R."/>
        </authorList>
    </citation>
    <scope>NUCLEOTIDE SEQUENCE</scope>
    <source>
        <strain evidence="22">13766</strain>
    </source>
</reference>
<evidence type="ECO:0000256" key="20">
    <source>
        <dbReference type="ARBA" id="ARBA00033328"/>
    </source>
</evidence>
<evidence type="ECO:0000256" key="6">
    <source>
        <dbReference type="ARBA" id="ARBA00022525"/>
    </source>
</evidence>
<evidence type="ECO:0000256" key="3">
    <source>
        <dbReference type="ARBA" id="ARBA00004555"/>
    </source>
</evidence>
<evidence type="ECO:0000256" key="15">
    <source>
        <dbReference type="ARBA" id="ARBA00023049"/>
    </source>
</evidence>
<dbReference type="GO" id="GO:0005576">
    <property type="term" value="C:extracellular region"/>
    <property type="evidence" value="ECO:0007669"/>
    <property type="project" value="UniProtKB-SubCell"/>
</dbReference>
<keyword evidence="7" id="KW-0121">Carboxypeptidase</keyword>
<dbReference type="EMBL" id="DVJN01000062">
    <property type="protein sequence ID" value="HIS91992.1"/>
    <property type="molecule type" value="Genomic_DNA"/>
</dbReference>
<comment type="subunit">
    <text evidence="19">Homodimer. The monomeric form is inactive while the homodimer is active.</text>
</comment>
<keyword evidence="15" id="KW-0482">Metalloprotease</keyword>
<evidence type="ECO:0000256" key="11">
    <source>
        <dbReference type="ARBA" id="ARBA00022801"/>
    </source>
</evidence>
<organism evidence="22 23">
    <name type="scientific">Candidatus Alectryocaccomicrobium excrementavium</name>
    <dbReference type="NCBI Taxonomy" id="2840668"/>
    <lineage>
        <taxon>Bacteria</taxon>
        <taxon>Bacillati</taxon>
        <taxon>Bacillota</taxon>
        <taxon>Clostridia</taxon>
        <taxon>Candidatus Alectryocaccomicrobium</taxon>
    </lineage>
</organism>
<name>A0A9D1K5V1_9FIRM</name>
<evidence type="ECO:0000256" key="2">
    <source>
        <dbReference type="ARBA" id="ARBA00004371"/>
    </source>
</evidence>
<sequence>MDTSAHRAFALLKALAYERVSCSEAEKAAANHLMEEARAAGAQVHLEPFAVPCGRVRRAKLAVTEPYYKEYFATGYERSASTPPEGLDAEFFYAEDVLPAHLAQASGKIVLINGRLRRGDYEKLQKAGAAAILTFSGTLLDRESETDCDIRKLRETLTEPFGFAVALNLRAADAAEIVRRGAKTMHIELESECYDGESQNVCARIPGTDRAGEIISFGAHYDSVYFSTGVYDNMAGSVILMELLRHFAAHPPRRTLLFNWYGSEEQGLLGSKAYVAAHEAELKDHVLMINLDVAAPTLGQNSAPVLGTEAAVGYVDALMKELGIACKTTLDIYSSDCIPFADKGVPAVNLCRFGAPGANFIHDRRDSLKSRYIDERSLGITLRQALHLADRVANAAVCPIERKVSKEIREKVDKYLFKKKENEEE</sequence>
<evidence type="ECO:0000256" key="17">
    <source>
        <dbReference type="ARBA" id="ARBA00023180"/>
    </source>
</evidence>
<dbReference type="Gene3D" id="3.50.30.30">
    <property type="match status" value="1"/>
</dbReference>
<keyword evidence="14" id="KW-0333">Golgi apparatus</keyword>
<protein>
    <recommendedName>
        <fullName evidence="5">Carboxypeptidase Q</fullName>
    </recommendedName>
    <alternativeName>
        <fullName evidence="20">Plasma glutamate carboxypeptidase</fullName>
    </alternativeName>
</protein>
<keyword evidence="12" id="KW-0256">Endoplasmic reticulum</keyword>
<dbReference type="Gene3D" id="3.40.630.10">
    <property type="entry name" value="Zn peptidases"/>
    <property type="match status" value="1"/>
</dbReference>
<dbReference type="SUPFAM" id="SSF53187">
    <property type="entry name" value="Zn-dependent exopeptidases"/>
    <property type="match status" value="1"/>
</dbReference>
<dbReference type="Pfam" id="PF04389">
    <property type="entry name" value="Peptidase_M28"/>
    <property type="match status" value="1"/>
</dbReference>
<dbReference type="GO" id="GO:0005764">
    <property type="term" value="C:lysosome"/>
    <property type="evidence" value="ECO:0007669"/>
    <property type="project" value="UniProtKB-SubCell"/>
</dbReference>
<dbReference type="GO" id="GO:0006508">
    <property type="term" value="P:proteolysis"/>
    <property type="evidence" value="ECO:0007669"/>
    <property type="project" value="UniProtKB-KW"/>
</dbReference>
<evidence type="ECO:0000256" key="9">
    <source>
        <dbReference type="ARBA" id="ARBA00022723"/>
    </source>
</evidence>
<evidence type="ECO:0000256" key="19">
    <source>
        <dbReference type="ARBA" id="ARBA00025833"/>
    </source>
</evidence>
<evidence type="ECO:0000256" key="4">
    <source>
        <dbReference type="ARBA" id="ARBA00004613"/>
    </source>
</evidence>
<comment type="caution">
    <text evidence="22">The sequence shown here is derived from an EMBL/GenBank/DDBJ whole genome shotgun (WGS) entry which is preliminary data.</text>
</comment>
<dbReference type="GO" id="GO:0070573">
    <property type="term" value="F:metallodipeptidase activity"/>
    <property type="evidence" value="ECO:0007669"/>
    <property type="project" value="InterPro"/>
</dbReference>
<evidence type="ECO:0000256" key="8">
    <source>
        <dbReference type="ARBA" id="ARBA00022670"/>
    </source>
</evidence>
<evidence type="ECO:0000256" key="13">
    <source>
        <dbReference type="ARBA" id="ARBA00022833"/>
    </source>
</evidence>
<evidence type="ECO:0000256" key="10">
    <source>
        <dbReference type="ARBA" id="ARBA00022729"/>
    </source>
</evidence>
<keyword evidence="18" id="KW-0458">Lysosome</keyword>
<reference evidence="22" key="2">
    <citation type="journal article" date="2021" name="PeerJ">
        <title>Extensive microbial diversity within the chicken gut microbiome revealed by metagenomics and culture.</title>
        <authorList>
            <person name="Gilroy R."/>
            <person name="Ravi A."/>
            <person name="Getino M."/>
            <person name="Pursley I."/>
            <person name="Horton D.L."/>
            <person name="Alikhan N.F."/>
            <person name="Baker D."/>
            <person name="Gharbi K."/>
            <person name="Hall N."/>
            <person name="Watson M."/>
            <person name="Adriaenssens E.M."/>
            <person name="Foster-Nyarko E."/>
            <person name="Jarju S."/>
            <person name="Secka A."/>
            <person name="Antonio M."/>
            <person name="Oren A."/>
            <person name="Chaudhuri R.R."/>
            <person name="La Ragione R."/>
            <person name="Hildebrand F."/>
            <person name="Pallen M.J."/>
        </authorList>
    </citation>
    <scope>NUCLEOTIDE SEQUENCE</scope>
    <source>
        <strain evidence="22">13766</strain>
    </source>
</reference>
<feature type="domain" description="Peptidase M28" evidence="21">
    <location>
        <begin position="200"/>
        <end position="386"/>
    </location>
</feature>
<dbReference type="InterPro" id="IPR007484">
    <property type="entry name" value="Peptidase_M28"/>
</dbReference>
<evidence type="ECO:0000256" key="18">
    <source>
        <dbReference type="ARBA" id="ARBA00023228"/>
    </source>
</evidence>
<dbReference type="GO" id="GO:0004180">
    <property type="term" value="F:carboxypeptidase activity"/>
    <property type="evidence" value="ECO:0007669"/>
    <property type="project" value="UniProtKB-KW"/>
</dbReference>
<proteinExistence type="predicted"/>
<evidence type="ECO:0000313" key="23">
    <source>
        <dbReference type="Proteomes" id="UP000824140"/>
    </source>
</evidence>
<evidence type="ECO:0000256" key="1">
    <source>
        <dbReference type="ARBA" id="ARBA00004240"/>
    </source>
</evidence>
<keyword evidence="9" id="KW-0479">Metal-binding</keyword>
<evidence type="ECO:0000256" key="16">
    <source>
        <dbReference type="ARBA" id="ARBA00023145"/>
    </source>
</evidence>
<evidence type="ECO:0000256" key="12">
    <source>
        <dbReference type="ARBA" id="ARBA00022824"/>
    </source>
</evidence>
<dbReference type="AlphaFoldDB" id="A0A9D1K5V1"/>
<comment type="subcellular location">
    <subcellularLocation>
        <location evidence="1">Endoplasmic reticulum</location>
    </subcellularLocation>
    <subcellularLocation>
        <location evidence="3">Golgi apparatus</location>
    </subcellularLocation>
    <subcellularLocation>
        <location evidence="2">Lysosome</location>
    </subcellularLocation>
    <subcellularLocation>
        <location evidence="4">Secreted</location>
    </subcellularLocation>
</comment>
<keyword evidence="13" id="KW-0862">Zinc</keyword>
<evidence type="ECO:0000313" key="22">
    <source>
        <dbReference type="EMBL" id="HIS91992.1"/>
    </source>
</evidence>